<evidence type="ECO:0000256" key="5">
    <source>
        <dbReference type="ARBA" id="ARBA00022777"/>
    </source>
</evidence>
<dbReference type="Gene3D" id="1.10.510.10">
    <property type="entry name" value="Transferase(Phosphotransferase) domain 1"/>
    <property type="match status" value="1"/>
</dbReference>
<sequence length="1011" mass="105585">MTSQDAGPRLGDRYVLREVLGRGATGAVWAAHDIHLDRPVAVKVLIDAGDTLTTPERFQREARTTARLNHANIVAVYDVGRISKRDSIDVAPGTPFLVMELLTGGSWKDALGGPLPRPEKVAGALAGVARALAAAHAVGVTHRDIKPANVLLTAEGEAKLADFGIAKSTESTGLTRPGDIVGTLAYTAPECLEGQAAGPAADVWSFGVMLYESLAGHRPFEQETLGALITAIQSGRYRSLAYDLPSLPHALSATVDRCLDPDPPHRPTAAELARVLSDAVATAANSGSAPPTTITPISGPPSFDPTTDAPAAWPPVSSPPVSGPPVSGPPVSGPPVSGPPVSGPPVSGPPGGGWRSAGPPPSPPTSGQRTGPTARVPSAPGSPVPIPGPYSGSRRSAAATGAPWAGVPPVNPPVPSSPPEEPRKRRRWVLPVAAGVVLVLLAGGAVAGRSLFHAVAGCSGELPLVVASSPEKATVVTALAERYNSDPDDVDGTCVRVRIVIAKSGEAVEALAKGWPTADYGDRPDVWTPASSVWVGLLGQKAGAIGATAKAPSLARSPLVIAAPEATAKAMGWPAKTPSWREIAGYAGNDAEWKRVSKSTSPFLFARTNPLVSTSGLHATLAAYLAAPGRTGDVEEDLERDSVRLFLRTLERSTDRYGDTTLTFLDTLRQQAEQSGTSSVSALAVEEQTVWAYNQGEPMSAGSSHLPAPAEKLVAMQPSDGTLVSDHPYVTVDSVIDAPWVTPAKRAAADDFLTFLLEDEQQAAFRAAGFRDSDDELDPEVVAKSDGFIAERPATMFPSPQPAAVAALLDAWRNLNRPANVLIVLDTSGSMKEPVAGTKSTRLQLATQAAEASLDYFGTNDRVGLWEFSTRLAGSVDHRQLVPISSKNEGALTRALQSLTPKNDTGLYDTARDAVELVRSQSDADGINAVVLLTDGDNQDPGSISPQALLAGLKTKAKPTVRVYPVAFGDELTPDGKRVLNEIAKTTGGRYYESNDPRRIESVLGDVMSNF</sequence>
<evidence type="ECO:0000256" key="7">
    <source>
        <dbReference type="PROSITE-ProRule" id="PRU10141"/>
    </source>
</evidence>
<dbReference type="Pfam" id="PF00092">
    <property type="entry name" value="VWA"/>
    <property type="match status" value="1"/>
</dbReference>
<proteinExistence type="inferred from homology"/>
<evidence type="ECO:0000256" key="3">
    <source>
        <dbReference type="ARBA" id="ARBA00022679"/>
    </source>
</evidence>
<dbReference type="InterPro" id="IPR008271">
    <property type="entry name" value="Ser/Thr_kinase_AS"/>
</dbReference>
<keyword evidence="3" id="KW-0808">Transferase</keyword>
<comment type="similarity">
    <text evidence="1">Belongs to the protein kinase superfamily. NEK Ser/Thr protein kinase family. NIMA subfamily.</text>
</comment>
<evidence type="ECO:0000256" key="4">
    <source>
        <dbReference type="ARBA" id="ARBA00022741"/>
    </source>
</evidence>
<dbReference type="SUPFAM" id="SSF53300">
    <property type="entry name" value="vWA-like"/>
    <property type="match status" value="1"/>
</dbReference>
<gene>
    <name evidence="11" type="ORF">GCM10009539_59500</name>
</gene>
<feature type="compositionally biased region" description="Low complexity" evidence="8">
    <location>
        <begin position="391"/>
        <end position="402"/>
    </location>
</feature>
<dbReference type="PROSITE" id="PS00108">
    <property type="entry name" value="PROTEIN_KINASE_ST"/>
    <property type="match status" value="1"/>
</dbReference>
<dbReference type="InterPro" id="IPR011009">
    <property type="entry name" value="Kinase-like_dom_sf"/>
</dbReference>
<protein>
    <recommendedName>
        <fullName evidence="2">non-specific serine/threonine protein kinase</fullName>
        <ecNumber evidence="2">2.7.11.1</ecNumber>
    </recommendedName>
</protein>
<dbReference type="EMBL" id="BAAAGX010000023">
    <property type="protein sequence ID" value="GAA0265106.1"/>
    <property type="molecule type" value="Genomic_DNA"/>
</dbReference>
<dbReference type="InterPro" id="IPR036465">
    <property type="entry name" value="vWFA_dom_sf"/>
</dbReference>
<evidence type="ECO:0000259" key="9">
    <source>
        <dbReference type="PROSITE" id="PS50011"/>
    </source>
</evidence>
<feature type="domain" description="VWFA" evidence="10">
    <location>
        <begin position="820"/>
        <end position="1007"/>
    </location>
</feature>
<dbReference type="Pfam" id="PF00069">
    <property type="entry name" value="Pkinase"/>
    <property type="match status" value="1"/>
</dbReference>
<keyword evidence="5" id="KW-0418">Kinase</keyword>
<dbReference type="PANTHER" id="PTHR43671">
    <property type="entry name" value="SERINE/THREONINE-PROTEIN KINASE NEK"/>
    <property type="match status" value="1"/>
</dbReference>
<evidence type="ECO:0000256" key="6">
    <source>
        <dbReference type="ARBA" id="ARBA00022840"/>
    </source>
</evidence>
<feature type="compositionally biased region" description="Pro residues" evidence="8">
    <location>
        <begin position="409"/>
        <end position="419"/>
    </location>
</feature>
<dbReference type="PROSITE" id="PS50234">
    <property type="entry name" value="VWFA"/>
    <property type="match status" value="1"/>
</dbReference>
<dbReference type="InterPro" id="IPR002035">
    <property type="entry name" value="VWF_A"/>
</dbReference>
<dbReference type="Pfam" id="PF13531">
    <property type="entry name" value="SBP_bac_11"/>
    <property type="match status" value="1"/>
</dbReference>
<dbReference type="PROSITE" id="PS50011">
    <property type="entry name" value="PROTEIN_KINASE_DOM"/>
    <property type="match status" value="1"/>
</dbReference>
<accession>A0ABN0UXU6</accession>
<keyword evidence="12" id="KW-1185">Reference proteome</keyword>
<dbReference type="Gene3D" id="3.40.50.410">
    <property type="entry name" value="von Willebrand factor, type A domain"/>
    <property type="match status" value="1"/>
</dbReference>
<organism evidence="11 12">
    <name type="scientific">Cryptosporangium japonicum</name>
    <dbReference type="NCBI Taxonomy" id="80872"/>
    <lineage>
        <taxon>Bacteria</taxon>
        <taxon>Bacillati</taxon>
        <taxon>Actinomycetota</taxon>
        <taxon>Actinomycetes</taxon>
        <taxon>Cryptosporangiales</taxon>
        <taxon>Cryptosporangiaceae</taxon>
        <taxon>Cryptosporangium</taxon>
    </lineage>
</organism>
<name>A0ABN0UXU6_9ACTN</name>
<dbReference type="SUPFAM" id="SSF56112">
    <property type="entry name" value="Protein kinase-like (PK-like)"/>
    <property type="match status" value="1"/>
</dbReference>
<dbReference type="PANTHER" id="PTHR43671:SF13">
    <property type="entry name" value="SERINE_THREONINE-PROTEIN KINASE NEK2"/>
    <property type="match status" value="1"/>
</dbReference>
<feature type="region of interest" description="Disordered" evidence="8">
    <location>
        <begin position="283"/>
        <end position="422"/>
    </location>
</feature>
<dbReference type="PROSITE" id="PS00107">
    <property type="entry name" value="PROTEIN_KINASE_ATP"/>
    <property type="match status" value="1"/>
</dbReference>
<evidence type="ECO:0000259" key="10">
    <source>
        <dbReference type="PROSITE" id="PS50234"/>
    </source>
</evidence>
<feature type="binding site" evidence="7">
    <location>
        <position position="43"/>
    </location>
    <ligand>
        <name>ATP</name>
        <dbReference type="ChEBI" id="CHEBI:30616"/>
    </ligand>
</feature>
<evidence type="ECO:0000313" key="11">
    <source>
        <dbReference type="EMBL" id="GAA0265106.1"/>
    </source>
</evidence>
<dbReference type="CDD" id="cd14014">
    <property type="entry name" value="STKc_PknB_like"/>
    <property type="match status" value="1"/>
</dbReference>
<reference evidence="11 12" key="1">
    <citation type="journal article" date="2019" name="Int. J. Syst. Evol. Microbiol.">
        <title>The Global Catalogue of Microorganisms (GCM) 10K type strain sequencing project: providing services to taxonomists for standard genome sequencing and annotation.</title>
        <authorList>
            <consortium name="The Broad Institute Genomics Platform"/>
            <consortium name="The Broad Institute Genome Sequencing Center for Infectious Disease"/>
            <person name="Wu L."/>
            <person name="Ma J."/>
        </authorList>
    </citation>
    <scope>NUCLEOTIDE SEQUENCE [LARGE SCALE GENOMIC DNA]</scope>
    <source>
        <strain evidence="11 12">JCM 10425</strain>
    </source>
</reference>
<evidence type="ECO:0000256" key="2">
    <source>
        <dbReference type="ARBA" id="ARBA00012513"/>
    </source>
</evidence>
<dbReference type="Proteomes" id="UP001500967">
    <property type="component" value="Unassembled WGS sequence"/>
</dbReference>
<evidence type="ECO:0000313" key="12">
    <source>
        <dbReference type="Proteomes" id="UP001500967"/>
    </source>
</evidence>
<feature type="compositionally biased region" description="Pro residues" evidence="8">
    <location>
        <begin position="312"/>
        <end position="348"/>
    </location>
</feature>
<dbReference type="SMART" id="SM00220">
    <property type="entry name" value="S_TKc"/>
    <property type="match status" value="1"/>
</dbReference>
<feature type="domain" description="Protein kinase" evidence="9">
    <location>
        <begin position="14"/>
        <end position="280"/>
    </location>
</feature>
<dbReference type="InterPro" id="IPR050660">
    <property type="entry name" value="NEK_Ser/Thr_kinase"/>
</dbReference>
<keyword evidence="4 7" id="KW-0547">Nucleotide-binding</keyword>
<dbReference type="SMART" id="SM00327">
    <property type="entry name" value="VWA"/>
    <property type="match status" value="1"/>
</dbReference>
<dbReference type="SUPFAM" id="SSF53850">
    <property type="entry name" value="Periplasmic binding protein-like II"/>
    <property type="match status" value="1"/>
</dbReference>
<dbReference type="InterPro" id="IPR017441">
    <property type="entry name" value="Protein_kinase_ATP_BS"/>
</dbReference>
<evidence type="ECO:0000256" key="8">
    <source>
        <dbReference type="SAM" id="MobiDB-lite"/>
    </source>
</evidence>
<dbReference type="RefSeq" id="WP_344652209.1">
    <property type="nucleotide sequence ID" value="NZ_BAAAGX010000023.1"/>
</dbReference>
<comment type="caution">
    <text evidence="11">The sequence shown here is derived from an EMBL/GenBank/DDBJ whole genome shotgun (WGS) entry which is preliminary data.</text>
</comment>
<evidence type="ECO:0000256" key="1">
    <source>
        <dbReference type="ARBA" id="ARBA00010886"/>
    </source>
</evidence>
<feature type="compositionally biased region" description="Low complexity" evidence="8">
    <location>
        <begin position="286"/>
        <end position="297"/>
    </location>
</feature>
<dbReference type="Gene3D" id="3.30.200.20">
    <property type="entry name" value="Phosphorylase Kinase, domain 1"/>
    <property type="match status" value="1"/>
</dbReference>
<dbReference type="InterPro" id="IPR000719">
    <property type="entry name" value="Prot_kinase_dom"/>
</dbReference>
<keyword evidence="6 7" id="KW-0067">ATP-binding</keyword>
<dbReference type="EC" id="2.7.11.1" evidence="2"/>